<dbReference type="Gene3D" id="3.90.1720.10">
    <property type="entry name" value="endopeptidase domain like (from Nostoc punctiforme)"/>
    <property type="match status" value="1"/>
</dbReference>
<feature type="signal peptide" evidence="6">
    <location>
        <begin position="1"/>
        <end position="24"/>
    </location>
</feature>
<evidence type="ECO:0000256" key="4">
    <source>
        <dbReference type="ARBA" id="ARBA00022801"/>
    </source>
</evidence>
<name>A0ABZ2YNE6_9BACT</name>
<dbReference type="InterPro" id="IPR000064">
    <property type="entry name" value="NLP_P60_dom"/>
</dbReference>
<dbReference type="SUPFAM" id="SSF54001">
    <property type="entry name" value="Cysteine proteinases"/>
    <property type="match status" value="1"/>
</dbReference>
<dbReference type="PANTHER" id="PTHR47360">
    <property type="entry name" value="MUREIN DD-ENDOPEPTIDASE MEPS/MUREIN LD-CARBOXYPEPTIDASE"/>
    <property type="match status" value="1"/>
</dbReference>
<feature type="domain" description="NlpC/P60" evidence="7">
    <location>
        <begin position="100"/>
        <end position="224"/>
    </location>
</feature>
<keyword evidence="2" id="KW-0645">Protease</keyword>
<keyword evidence="5" id="KW-0788">Thiol protease</keyword>
<evidence type="ECO:0000259" key="7">
    <source>
        <dbReference type="PROSITE" id="PS51935"/>
    </source>
</evidence>
<dbReference type="Pfam" id="PF00877">
    <property type="entry name" value="NLPC_P60"/>
    <property type="match status" value="1"/>
</dbReference>
<dbReference type="PANTHER" id="PTHR47360:SF1">
    <property type="entry name" value="ENDOPEPTIDASE NLPC-RELATED"/>
    <property type="match status" value="1"/>
</dbReference>
<evidence type="ECO:0000256" key="3">
    <source>
        <dbReference type="ARBA" id="ARBA00022729"/>
    </source>
</evidence>
<feature type="chain" id="PRO_5047393110" evidence="6">
    <location>
        <begin position="25"/>
        <end position="224"/>
    </location>
</feature>
<accession>A0ABZ2YNE6</accession>
<dbReference type="InterPro" id="IPR038765">
    <property type="entry name" value="Papain-like_cys_pep_sf"/>
</dbReference>
<keyword evidence="3 6" id="KW-0732">Signal</keyword>
<proteinExistence type="inferred from homology"/>
<evidence type="ECO:0000256" key="1">
    <source>
        <dbReference type="ARBA" id="ARBA00007074"/>
    </source>
</evidence>
<gene>
    <name evidence="8" type="ORF">WJU16_23800</name>
</gene>
<dbReference type="EMBL" id="CP149822">
    <property type="protein sequence ID" value="WZN40990.1"/>
    <property type="molecule type" value="Genomic_DNA"/>
</dbReference>
<evidence type="ECO:0000256" key="2">
    <source>
        <dbReference type="ARBA" id="ARBA00022670"/>
    </source>
</evidence>
<evidence type="ECO:0000256" key="5">
    <source>
        <dbReference type="ARBA" id="ARBA00022807"/>
    </source>
</evidence>
<evidence type="ECO:0000313" key="8">
    <source>
        <dbReference type="EMBL" id="WZN40990.1"/>
    </source>
</evidence>
<sequence>MLRRMGKRIYMMLPLSALLLGSCAMLKKQPQSSAAAAPAGQQEITFIDGISTSRAPRVSEHTSKTRGTRLRETPGHVNGIEEARWWQFKYAQLLDLPVENVVNEKLFNFIEEWYGVPYRMGGSSKDGIDCSNFVNTFMSAVFQISLAGNSVQLFNQVSRLGKRADLKYGDLVFFAINRKKRISHVGVYLDNDRFVHASSSSGVMISDLREPYWVRYYAGAGRIN</sequence>
<evidence type="ECO:0000313" key="9">
    <source>
        <dbReference type="Proteomes" id="UP001485459"/>
    </source>
</evidence>
<dbReference type="Proteomes" id="UP001485459">
    <property type="component" value="Chromosome"/>
</dbReference>
<protein>
    <submittedName>
        <fullName evidence="8">NlpC/P60 family protein</fullName>
    </submittedName>
</protein>
<organism evidence="8 9">
    <name type="scientific">Chitinophaga pollutisoli</name>
    <dbReference type="NCBI Taxonomy" id="3133966"/>
    <lineage>
        <taxon>Bacteria</taxon>
        <taxon>Pseudomonadati</taxon>
        <taxon>Bacteroidota</taxon>
        <taxon>Chitinophagia</taxon>
        <taxon>Chitinophagales</taxon>
        <taxon>Chitinophagaceae</taxon>
        <taxon>Chitinophaga</taxon>
    </lineage>
</organism>
<dbReference type="InterPro" id="IPR052062">
    <property type="entry name" value="Murein_DD/LD_carboxypeptidase"/>
</dbReference>
<dbReference type="PROSITE" id="PS51257">
    <property type="entry name" value="PROKAR_LIPOPROTEIN"/>
    <property type="match status" value="1"/>
</dbReference>
<reference evidence="9" key="1">
    <citation type="submission" date="2024-03" db="EMBL/GenBank/DDBJ databases">
        <title>Chitinophaga horti sp. nov., isolated from garden soil.</title>
        <authorList>
            <person name="Lee D.S."/>
            <person name="Han D.M."/>
            <person name="Baek J.H."/>
            <person name="Choi D.G."/>
            <person name="Jeon J.H."/>
            <person name="Jeon C.O."/>
        </authorList>
    </citation>
    <scope>NUCLEOTIDE SEQUENCE [LARGE SCALE GENOMIC DNA]</scope>
    <source>
        <strain evidence="9">GPA1</strain>
    </source>
</reference>
<dbReference type="PROSITE" id="PS51935">
    <property type="entry name" value="NLPC_P60"/>
    <property type="match status" value="1"/>
</dbReference>
<dbReference type="RefSeq" id="WP_341835852.1">
    <property type="nucleotide sequence ID" value="NZ_CP149822.1"/>
</dbReference>
<keyword evidence="4" id="KW-0378">Hydrolase</keyword>
<evidence type="ECO:0000256" key="6">
    <source>
        <dbReference type="SAM" id="SignalP"/>
    </source>
</evidence>
<keyword evidence="9" id="KW-1185">Reference proteome</keyword>
<comment type="similarity">
    <text evidence="1">Belongs to the peptidase C40 family.</text>
</comment>